<evidence type="ECO:0000313" key="8">
    <source>
        <dbReference type="EMBL" id="XDS44033.1"/>
    </source>
</evidence>
<dbReference type="InterPro" id="IPR037004">
    <property type="entry name" value="Exonuc_VII_ssu_sf"/>
</dbReference>
<feature type="compositionally biased region" description="Polar residues" evidence="7">
    <location>
        <begin position="92"/>
        <end position="109"/>
    </location>
</feature>
<keyword evidence="2" id="KW-0963">Cytoplasm</keyword>
<dbReference type="NCBIfam" id="TIGR01280">
    <property type="entry name" value="xseB"/>
    <property type="match status" value="1"/>
</dbReference>
<dbReference type="EC" id="3.1.11.6" evidence="6"/>
<evidence type="ECO:0000256" key="7">
    <source>
        <dbReference type="SAM" id="MobiDB-lite"/>
    </source>
</evidence>
<sequence length="109" mass="11944">MAKKDIEENQGDTAEAAKTNDVETHVSDKEREAIAKMPYEQARDQLIQAVQALETGGLDLDASMRQWEIGEALAQRAQYLLNQVRGKLDEAQAQQASAGENAGTQSNLE</sequence>
<comment type="similarity">
    <text evidence="1">Belongs to the XseB family.</text>
</comment>
<dbReference type="AlphaFoldDB" id="A0AB39U4X0"/>
<evidence type="ECO:0000256" key="5">
    <source>
        <dbReference type="ARBA" id="ARBA00022839"/>
    </source>
</evidence>
<proteinExistence type="inferred from homology"/>
<protein>
    <recommendedName>
        <fullName evidence="6">Exodeoxyribonuclease VII small subunit</fullName>
        <ecNumber evidence="6">3.1.11.6</ecNumber>
    </recommendedName>
</protein>
<dbReference type="SUPFAM" id="SSF116842">
    <property type="entry name" value="XseB-like"/>
    <property type="match status" value="1"/>
</dbReference>
<dbReference type="RefSeq" id="WP_369343627.1">
    <property type="nucleotide sequence ID" value="NZ_CP129674.1"/>
</dbReference>
<dbReference type="GO" id="GO:0005829">
    <property type="term" value="C:cytosol"/>
    <property type="evidence" value="ECO:0007669"/>
    <property type="project" value="TreeGrafter"/>
</dbReference>
<evidence type="ECO:0000256" key="4">
    <source>
        <dbReference type="ARBA" id="ARBA00022801"/>
    </source>
</evidence>
<evidence type="ECO:0000256" key="3">
    <source>
        <dbReference type="ARBA" id="ARBA00022722"/>
    </source>
</evidence>
<feature type="region of interest" description="Disordered" evidence="7">
    <location>
        <begin position="1"/>
        <end position="32"/>
    </location>
</feature>
<feature type="region of interest" description="Disordered" evidence="7">
    <location>
        <begin position="89"/>
        <end position="109"/>
    </location>
</feature>
<dbReference type="Gene3D" id="1.10.287.1040">
    <property type="entry name" value="Exonuclease VII, small subunit"/>
    <property type="match status" value="1"/>
</dbReference>
<dbReference type="GO" id="GO:0009318">
    <property type="term" value="C:exodeoxyribonuclease VII complex"/>
    <property type="evidence" value="ECO:0007669"/>
    <property type="project" value="UniProtKB-UniRule"/>
</dbReference>
<gene>
    <name evidence="8" type="ORF">QN215_07090</name>
</gene>
<organism evidence="8">
    <name type="scientific">Bifidobacterium aquikefiricola</name>
    <dbReference type="NCBI Taxonomy" id="3059038"/>
    <lineage>
        <taxon>Bacteria</taxon>
        <taxon>Bacillati</taxon>
        <taxon>Actinomycetota</taxon>
        <taxon>Actinomycetes</taxon>
        <taxon>Bifidobacteriales</taxon>
        <taxon>Bifidobacteriaceae</taxon>
        <taxon>Bifidobacterium</taxon>
    </lineage>
</organism>
<dbReference type="KEGG" id="baqk:QN215_07090"/>
<keyword evidence="5" id="KW-0269">Exonuclease</keyword>
<dbReference type="InterPro" id="IPR003761">
    <property type="entry name" value="Exonuc_VII_S"/>
</dbReference>
<keyword evidence="4 8" id="KW-0378">Hydrolase</keyword>
<evidence type="ECO:0000256" key="1">
    <source>
        <dbReference type="ARBA" id="ARBA00009998"/>
    </source>
</evidence>
<dbReference type="GO" id="GO:0008855">
    <property type="term" value="F:exodeoxyribonuclease VII activity"/>
    <property type="evidence" value="ECO:0007669"/>
    <property type="project" value="UniProtKB-UniRule"/>
</dbReference>
<evidence type="ECO:0000256" key="6">
    <source>
        <dbReference type="NCBIfam" id="TIGR01280"/>
    </source>
</evidence>
<accession>A0AB39U4X0</accession>
<name>A0AB39U4X0_9BIFI</name>
<dbReference type="PANTHER" id="PTHR34137:SF1">
    <property type="entry name" value="EXODEOXYRIBONUCLEASE 7 SMALL SUBUNIT"/>
    <property type="match status" value="1"/>
</dbReference>
<dbReference type="NCBIfam" id="NF002139">
    <property type="entry name" value="PRK00977.1-3"/>
    <property type="match status" value="1"/>
</dbReference>
<dbReference type="PANTHER" id="PTHR34137">
    <property type="entry name" value="EXODEOXYRIBONUCLEASE 7 SMALL SUBUNIT"/>
    <property type="match status" value="1"/>
</dbReference>
<dbReference type="EMBL" id="CP129674">
    <property type="protein sequence ID" value="XDS44033.1"/>
    <property type="molecule type" value="Genomic_DNA"/>
</dbReference>
<dbReference type="GO" id="GO:0006308">
    <property type="term" value="P:DNA catabolic process"/>
    <property type="evidence" value="ECO:0007669"/>
    <property type="project" value="UniProtKB-UniRule"/>
</dbReference>
<keyword evidence="3" id="KW-0540">Nuclease</keyword>
<feature type="compositionally biased region" description="Basic and acidic residues" evidence="7">
    <location>
        <begin position="18"/>
        <end position="32"/>
    </location>
</feature>
<evidence type="ECO:0000256" key="2">
    <source>
        <dbReference type="ARBA" id="ARBA00022490"/>
    </source>
</evidence>
<reference evidence="8" key="1">
    <citation type="submission" date="2023-07" db="EMBL/GenBank/DDBJ databases">
        <title>Bifidobacterium aquikefiriaerophilum sp. nov. and Bifidobacterium eccum sp. nov., isolated from water kefir.</title>
        <authorList>
            <person name="Breselge S."/>
            <person name="Bellassi P."/>
            <person name="Barcenilla C."/>
            <person name="Alvarez-Ordonez A."/>
            <person name="Morelli L."/>
            <person name="Cotter P.D."/>
        </authorList>
    </citation>
    <scope>NUCLEOTIDE SEQUENCE</scope>
    <source>
        <strain evidence="8">WK041_4_12</strain>
    </source>
</reference>
<dbReference type="Pfam" id="PF02609">
    <property type="entry name" value="Exonuc_VII_S"/>
    <property type="match status" value="1"/>
</dbReference>